<evidence type="ECO:0000313" key="4">
    <source>
        <dbReference type="EMBL" id="MER6617173.1"/>
    </source>
</evidence>
<proteinExistence type="predicted"/>
<accession>A0ABV1V2C7</accession>
<dbReference type="SUPFAM" id="SSF117892">
    <property type="entry name" value="Band 7/SPFH domain"/>
    <property type="match status" value="1"/>
</dbReference>
<feature type="compositionally biased region" description="Basic and acidic residues" evidence="1">
    <location>
        <begin position="69"/>
        <end position="88"/>
    </location>
</feature>
<organism evidence="4 5">
    <name type="scientific">Streptomyces xantholiticus</name>
    <dbReference type="NCBI Taxonomy" id="68285"/>
    <lineage>
        <taxon>Bacteria</taxon>
        <taxon>Bacillati</taxon>
        <taxon>Actinomycetota</taxon>
        <taxon>Actinomycetes</taxon>
        <taxon>Kitasatosporales</taxon>
        <taxon>Streptomycetaceae</taxon>
        <taxon>Streptomyces</taxon>
    </lineage>
</organism>
<dbReference type="Proteomes" id="UP001445472">
    <property type="component" value="Unassembled WGS sequence"/>
</dbReference>
<evidence type="ECO:0000256" key="2">
    <source>
        <dbReference type="SAM" id="Phobius"/>
    </source>
</evidence>
<dbReference type="PANTHER" id="PTHR43446">
    <property type="entry name" value="MEMBRANE PROTEIN-RELATED"/>
    <property type="match status" value="1"/>
</dbReference>
<keyword evidence="5" id="KW-1185">Reference proteome</keyword>
<dbReference type="InterPro" id="IPR001107">
    <property type="entry name" value="Band_7"/>
</dbReference>
<dbReference type="RefSeq" id="WP_351978328.1">
    <property type="nucleotide sequence ID" value="NZ_JBEPBX010000033.1"/>
</dbReference>
<feature type="domain" description="Band 7" evidence="3">
    <location>
        <begin position="183"/>
        <end position="345"/>
    </location>
</feature>
<dbReference type="PANTHER" id="PTHR43446:SF1">
    <property type="entry name" value="BAND 7 DOMAIN-CONTAINING PROTEIN"/>
    <property type="match status" value="1"/>
</dbReference>
<protein>
    <submittedName>
        <fullName evidence="4">SPFH domain-containing protein</fullName>
    </submittedName>
</protein>
<dbReference type="InterPro" id="IPR036013">
    <property type="entry name" value="Band_7/SPFH_dom_sf"/>
</dbReference>
<evidence type="ECO:0000256" key="1">
    <source>
        <dbReference type="SAM" id="MobiDB-lite"/>
    </source>
</evidence>
<keyword evidence="2" id="KW-0472">Membrane</keyword>
<feature type="region of interest" description="Disordered" evidence="1">
    <location>
        <begin position="1"/>
        <end position="111"/>
    </location>
</feature>
<evidence type="ECO:0000313" key="5">
    <source>
        <dbReference type="Proteomes" id="UP001445472"/>
    </source>
</evidence>
<gene>
    <name evidence="4" type="ORF">ABT276_28235</name>
</gene>
<feature type="transmembrane region" description="Helical" evidence="2">
    <location>
        <begin position="158"/>
        <end position="177"/>
    </location>
</feature>
<reference evidence="4 5" key="1">
    <citation type="submission" date="2024-06" db="EMBL/GenBank/DDBJ databases">
        <title>The Natural Products Discovery Center: Release of the First 8490 Sequenced Strains for Exploring Actinobacteria Biosynthetic Diversity.</title>
        <authorList>
            <person name="Kalkreuter E."/>
            <person name="Kautsar S.A."/>
            <person name="Yang D."/>
            <person name="Bader C.D."/>
            <person name="Teijaro C.N."/>
            <person name="Fluegel L."/>
            <person name="Davis C.M."/>
            <person name="Simpson J.R."/>
            <person name="Lauterbach L."/>
            <person name="Steele A.D."/>
            <person name="Gui C."/>
            <person name="Meng S."/>
            <person name="Li G."/>
            <person name="Viehrig K."/>
            <person name="Ye F."/>
            <person name="Su P."/>
            <person name="Kiefer A.F."/>
            <person name="Nichols A."/>
            <person name="Cepeda A.J."/>
            <person name="Yan W."/>
            <person name="Fan B."/>
            <person name="Jiang Y."/>
            <person name="Adhikari A."/>
            <person name="Zheng C.-J."/>
            <person name="Schuster L."/>
            <person name="Cowan T.M."/>
            <person name="Smanski M.J."/>
            <person name="Chevrette M.G."/>
            <person name="De Carvalho L.P.S."/>
            <person name="Shen B."/>
        </authorList>
    </citation>
    <scope>NUCLEOTIDE SEQUENCE [LARGE SCALE GENOMIC DNA]</scope>
    <source>
        <strain evidence="4 5">NPDC000837</strain>
    </source>
</reference>
<sequence>MNTTTSEPEGTVPSESPRRNFVIASETTTEIPVHLLFRDDAGPRALRPSVVSRREGTGEQPKVGQHEPPATEKAHPDKPAAKDPDRSGRQTPAVGSCAVPPPDPGLTERPGPVLPGWTALVAGGCSLAGIGAVVWGTGAVPDKVAGVFGLTPPPYRGIGIWLWCLLTLGVILALFALGGLGRVQEGKAWVLTLCGDYRGSVRRTGLVWMSPLVLRRRIDVRLRHWRSGPMAAVDAEGTPLRAVVLVVWRVKDTARAALWVADHEAYLAEQVEAATVRVLSQLPADAFLPDVPTLRDAEAVGDRLTRALVTECAVVGIEVFSVQPLGLEYAPEVAAAMQRRRVAAIDVKHRETVLTSVVDAVDETVSRLTERGLVDLDDYERKALVKDLTVAFYTGRAGAVEAP</sequence>
<keyword evidence="2" id="KW-0812">Transmembrane</keyword>
<name>A0ABV1V2C7_9ACTN</name>
<dbReference type="Gene3D" id="3.30.479.30">
    <property type="entry name" value="Band 7 domain"/>
    <property type="match status" value="1"/>
</dbReference>
<dbReference type="EMBL" id="JBEPBX010000033">
    <property type="protein sequence ID" value="MER6617173.1"/>
    <property type="molecule type" value="Genomic_DNA"/>
</dbReference>
<dbReference type="CDD" id="cd03402">
    <property type="entry name" value="SPFH_like_u2"/>
    <property type="match status" value="1"/>
</dbReference>
<evidence type="ECO:0000259" key="3">
    <source>
        <dbReference type="Pfam" id="PF01145"/>
    </source>
</evidence>
<keyword evidence="2" id="KW-1133">Transmembrane helix</keyword>
<dbReference type="Pfam" id="PF01145">
    <property type="entry name" value="Band_7"/>
    <property type="match status" value="1"/>
</dbReference>
<feature type="transmembrane region" description="Helical" evidence="2">
    <location>
        <begin position="117"/>
        <end position="138"/>
    </location>
</feature>
<comment type="caution">
    <text evidence="4">The sequence shown here is derived from an EMBL/GenBank/DDBJ whole genome shotgun (WGS) entry which is preliminary data.</text>
</comment>